<keyword evidence="10" id="KW-0675">Receptor</keyword>
<feature type="transmembrane region" description="Helical" evidence="13">
    <location>
        <begin position="58"/>
        <end position="77"/>
    </location>
</feature>
<evidence type="ECO:0000313" key="15">
    <source>
        <dbReference type="Ensembl" id="ENSLLEP00000046569.1"/>
    </source>
</evidence>
<evidence type="ECO:0000256" key="6">
    <source>
        <dbReference type="ARBA" id="ARBA00022989"/>
    </source>
</evidence>
<dbReference type="GO" id="GO:0005549">
    <property type="term" value="F:odorant binding"/>
    <property type="evidence" value="ECO:0007669"/>
    <property type="project" value="TreeGrafter"/>
</dbReference>
<feature type="transmembrane region" description="Helical" evidence="13">
    <location>
        <begin position="269"/>
        <end position="290"/>
    </location>
</feature>
<organism evidence="15 16">
    <name type="scientific">Leptobrachium leishanense</name>
    <name type="common">Leishan spiny toad</name>
    <dbReference type="NCBI Taxonomy" id="445787"/>
    <lineage>
        <taxon>Eukaryota</taxon>
        <taxon>Metazoa</taxon>
        <taxon>Chordata</taxon>
        <taxon>Craniata</taxon>
        <taxon>Vertebrata</taxon>
        <taxon>Euteleostomi</taxon>
        <taxon>Amphibia</taxon>
        <taxon>Batrachia</taxon>
        <taxon>Anura</taxon>
        <taxon>Pelobatoidea</taxon>
        <taxon>Megophryidae</taxon>
        <taxon>Leptobrachium</taxon>
    </lineage>
</organism>
<feature type="transmembrane region" description="Helical" evidence="13">
    <location>
        <begin position="238"/>
        <end position="257"/>
    </location>
</feature>
<evidence type="ECO:0000256" key="8">
    <source>
        <dbReference type="ARBA" id="ARBA00023136"/>
    </source>
</evidence>
<keyword evidence="8 13" id="KW-0472">Membrane</keyword>
<dbReference type="FunFam" id="1.20.1070.10:FF:000024">
    <property type="entry name" value="Olfactory receptor"/>
    <property type="match status" value="1"/>
</dbReference>
<name>A0A8C5R382_9ANUR</name>
<feature type="domain" description="G-protein coupled receptors family 1 profile" evidence="14">
    <location>
        <begin position="40"/>
        <end position="290"/>
    </location>
</feature>
<evidence type="ECO:0000256" key="1">
    <source>
        <dbReference type="ARBA" id="ARBA00004651"/>
    </source>
</evidence>
<evidence type="ECO:0000256" key="13">
    <source>
        <dbReference type="SAM" id="Phobius"/>
    </source>
</evidence>
<dbReference type="PROSITE" id="PS50262">
    <property type="entry name" value="G_PROTEIN_RECEP_F1_2"/>
    <property type="match status" value="1"/>
</dbReference>
<keyword evidence="12" id="KW-0807">Transducer</keyword>
<evidence type="ECO:0000256" key="3">
    <source>
        <dbReference type="ARBA" id="ARBA00022606"/>
    </source>
</evidence>
<dbReference type="GO" id="GO:0004930">
    <property type="term" value="F:G protein-coupled receptor activity"/>
    <property type="evidence" value="ECO:0007669"/>
    <property type="project" value="UniProtKB-KW"/>
</dbReference>
<dbReference type="InterPro" id="IPR000725">
    <property type="entry name" value="Olfact_rcpt"/>
</dbReference>
<dbReference type="GeneTree" id="ENSGT01030000234640"/>
<dbReference type="GO" id="GO:0005886">
    <property type="term" value="C:plasma membrane"/>
    <property type="evidence" value="ECO:0007669"/>
    <property type="project" value="UniProtKB-SubCell"/>
</dbReference>
<keyword evidence="2" id="KW-1003">Cell membrane</keyword>
<evidence type="ECO:0000259" key="14">
    <source>
        <dbReference type="PROSITE" id="PS50262"/>
    </source>
</evidence>
<reference evidence="15" key="2">
    <citation type="submission" date="2025-09" db="UniProtKB">
        <authorList>
            <consortium name="Ensembl"/>
        </authorList>
    </citation>
    <scope>IDENTIFICATION</scope>
</reference>
<reference evidence="15" key="1">
    <citation type="submission" date="2025-08" db="UniProtKB">
        <authorList>
            <consortium name="Ensembl"/>
        </authorList>
    </citation>
    <scope>IDENTIFICATION</scope>
</reference>
<keyword evidence="6 13" id="KW-1133">Transmembrane helix</keyword>
<evidence type="ECO:0000256" key="9">
    <source>
        <dbReference type="ARBA" id="ARBA00023157"/>
    </source>
</evidence>
<dbReference type="InterPro" id="IPR017452">
    <property type="entry name" value="GPCR_Rhodpsn_7TM"/>
</dbReference>
<accession>A0A8C5R382</accession>
<keyword evidence="16" id="KW-1185">Reference proteome</keyword>
<evidence type="ECO:0000256" key="10">
    <source>
        <dbReference type="ARBA" id="ARBA00023170"/>
    </source>
</evidence>
<keyword evidence="7" id="KW-0297">G-protein coupled receptor</keyword>
<keyword evidence="4 13" id="KW-0812">Transmembrane</keyword>
<dbReference type="InterPro" id="IPR052921">
    <property type="entry name" value="GPCR1_Superfamily_Member"/>
</dbReference>
<protein>
    <recommendedName>
        <fullName evidence="14">G-protein coupled receptors family 1 profile domain-containing protein</fullName>
    </recommendedName>
</protein>
<dbReference type="OrthoDB" id="6147321at2759"/>
<evidence type="ECO:0000256" key="11">
    <source>
        <dbReference type="ARBA" id="ARBA00023180"/>
    </source>
</evidence>
<dbReference type="PANTHER" id="PTHR26451">
    <property type="entry name" value="G_PROTEIN_RECEP_F1_2 DOMAIN-CONTAINING PROTEIN"/>
    <property type="match status" value="1"/>
</dbReference>
<evidence type="ECO:0000256" key="7">
    <source>
        <dbReference type="ARBA" id="ARBA00023040"/>
    </source>
</evidence>
<dbReference type="Pfam" id="PF13853">
    <property type="entry name" value="7tm_4"/>
    <property type="match status" value="1"/>
</dbReference>
<dbReference type="InterPro" id="IPR000276">
    <property type="entry name" value="GPCR_Rhodpsn"/>
</dbReference>
<dbReference type="PRINTS" id="PR00237">
    <property type="entry name" value="GPCRRHODOPSN"/>
</dbReference>
<dbReference type="Ensembl" id="ENSLLET00000048410.1">
    <property type="protein sequence ID" value="ENSLLEP00000046569.1"/>
    <property type="gene ID" value="ENSLLEG00000029509.1"/>
</dbReference>
<keyword evidence="5" id="KW-0552">Olfaction</keyword>
<evidence type="ECO:0000256" key="2">
    <source>
        <dbReference type="ARBA" id="ARBA00022475"/>
    </source>
</evidence>
<comment type="subcellular location">
    <subcellularLocation>
        <location evidence="1">Cell membrane</location>
        <topology evidence="1">Multi-pass membrane protein</topology>
    </subcellularLocation>
</comment>
<feature type="transmembrane region" description="Helical" evidence="13">
    <location>
        <begin position="140"/>
        <end position="161"/>
    </location>
</feature>
<feature type="transmembrane region" description="Helical" evidence="13">
    <location>
        <begin position="25"/>
        <end position="46"/>
    </location>
</feature>
<evidence type="ECO:0000256" key="4">
    <source>
        <dbReference type="ARBA" id="ARBA00022692"/>
    </source>
</evidence>
<keyword evidence="9" id="KW-1015">Disulfide bond</keyword>
<sequence length="315" mass="35206">MENVSTSSVHFVLLGLVEMEKGKSLCIVLALGIYLTSMILSSVIVYTVWVEAALHEPMYLFICNLLLNGMFGSSSLFPRLIIDLLSGFITISYAECLIQTFCMHTFAAVEILTFTIMAQDRYLAIGAPLRYPTLMTNRRALTYVAAVWTVSFIQVIILLVMTMRLHLCGVNINNVYCDNMSLVRLACGDTSMNSMFGAVQAVLGYILILSIVIYCYVKTFLICLRFSRDAYHKATRTLVSHLVAFSCFIVANVFVFLRYRLDSSPLALYVHVIFSCLGIVTSAVVNPFIYGIRTEALRGKIVQNILKTAAAKQKR</sequence>
<dbReference type="AlphaFoldDB" id="A0A8C5R382"/>
<evidence type="ECO:0000256" key="12">
    <source>
        <dbReference type="ARBA" id="ARBA00023224"/>
    </source>
</evidence>
<dbReference type="Proteomes" id="UP000694569">
    <property type="component" value="Unplaced"/>
</dbReference>
<feature type="transmembrane region" description="Helical" evidence="13">
    <location>
        <begin position="198"/>
        <end position="217"/>
    </location>
</feature>
<proteinExistence type="predicted"/>
<dbReference type="SUPFAM" id="SSF81321">
    <property type="entry name" value="Family A G protein-coupled receptor-like"/>
    <property type="match status" value="1"/>
</dbReference>
<keyword evidence="11" id="KW-0325">Glycoprotein</keyword>
<evidence type="ECO:0000256" key="5">
    <source>
        <dbReference type="ARBA" id="ARBA00022725"/>
    </source>
</evidence>
<dbReference type="Gene3D" id="1.20.1070.10">
    <property type="entry name" value="Rhodopsin 7-helix transmembrane proteins"/>
    <property type="match status" value="1"/>
</dbReference>
<evidence type="ECO:0000313" key="16">
    <source>
        <dbReference type="Proteomes" id="UP000694569"/>
    </source>
</evidence>
<dbReference type="PANTHER" id="PTHR26451:SF996">
    <property type="entry name" value="OLFACTORY RECEPTOR 5F1"/>
    <property type="match status" value="1"/>
</dbReference>
<dbReference type="GO" id="GO:0004984">
    <property type="term" value="F:olfactory receptor activity"/>
    <property type="evidence" value="ECO:0007669"/>
    <property type="project" value="InterPro"/>
</dbReference>
<dbReference type="PRINTS" id="PR00245">
    <property type="entry name" value="OLFACTORYR"/>
</dbReference>
<keyword evidence="3" id="KW-0716">Sensory transduction</keyword>